<dbReference type="PANTHER" id="PTHR33710:SF77">
    <property type="entry name" value="DNASE I-LIKE SUPERFAMILY PROTEIN"/>
    <property type="match status" value="1"/>
</dbReference>
<proteinExistence type="predicted"/>
<sequence length="282" mass="33081">MVYDCNLVDMGFQGNPFTWKKGNLLERLDRVLANMEWKASQVHRPFCFEAAWLTHPELPNLIKASWNMGVNWNNNLECTQHNLTKWNQETFGNIFLTKRRILRRLNGIALKLEQKNNPYLENLSKELWAQYEEILSRCKWLEMGDCNTKYFHSTTIIRRRKNRILKLKNDGGIWIENKKNLELVTNFYKNLFKDPGVFTPFCLTGTFPELSSDDKKSLDDTFSDLEIMAAIQRMGGLKEPRPGGFQAIFYQTQRKTIGKSLCNLIRSIQEEPNIEKAYDRLS</sequence>
<dbReference type="STRING" id="3821.A0A151SMW8"/>
<dbReference type="Gramene" id="C.cajan_02342.t">
    <property type="protein sequence ID" value="C.cajan_02342.t"/>
    <property type="gene ID" value="C.cajan_02342"/>
</dbReference>
<accession>A0A151SMW8</accession>
<reference evidence="1 2" key="1">
    <citation type="journal article" date="2012" name="Nat. Biotechnol.">
        <title>Draft genome sequence of pigeonpea (Cajanus cajan), an orphan legume crop of resource-poor farmers.</title>
        <authorList>
            <person name="Varshney R.K."/>
            <person name="Chen W."/>
            <person name="Li Y."/>
            <person name="Bharti A.K."/>
            <person name="Saxena R.K."/>
            <person name="Schlueter J.A."/>
            <person name="Donoghue M.T."/>
            <person name="Azam S."/>
            <person name="Fan G."/>
            <person name="Whaley A.M."/>
            <person name="Farmer A.D."/>
            <person name="Sheridan J."/>
            <person name="Iwata A."/>
            <person name="Tuteja R."/>
            <person name="Penmetsa R.V."/>
            <person name="Wu W."/>
            <person name="Upadhyaya H.D."/>
            <person name="Yang S.P."/>
            <person name="Shah T."/>
            <person name="Saxena K.B."/>
            <person name="Michael T."/>
            <person name="McCombie W.R."/>
            <person name="Yang B."/>
            <person name="Zhang G."/>
            <person name="Yang H."/>
            <person name="Wang J."/>
            <person name="Spillane C."/>
            <person name="Cook D.R."/>
            <person name="May G.D."/>
            <person name="Xu X."/>
            <person name="Jackson S.A."/>
        </authorList>
    </citation>
    <scope>NUCLEOTIDE SEQUENCE [LARGE SCALE GENOMIC DNA]</scope>
    <source>
        <strain evidence="2">cv. Asha</strain>
    </source>
</reference>
<dbReference type="EMBL" id="CM003613">
    <property type="protein sequence ID" value="KYP56167.1"/>
    <property type="molecule type" value="Genomic_DNA"/>
</dbReference>
<name>A0A151SMW8_CAJCA</name>
<protein>
    <submittedName>
        <fullName evidence="1">Uncharacterized protein</fullName>
    </submittedName>
</protein>
<keyword evidence="2" id="KW-1185">Reference proteome</keyword>
<evidence type="ECO:0000313" key="2">
    <source>
        <dbReference type="Proteomes" id="UP000075243"/>
    </source>
</evidence>
<evidence type="ECO:0000313" key="1">
    <source>
        <dbReference type="EMBL" id="KYP56167.1"/>
    </source>
</evidence>
<organism evidence="1 2">
    <name type="scientific">Cajanus cajan</name>
    <name type="common">Pigeon pea</name>
    <name type="synonym">Cajanus indicus</name>
    <dbReference type="NCBI Taxonomy" id="3821"/>
    <lineage>
        <taxon>Eukaryota</taxon>
        <taxon>Viridiplantae</taxon>
        <taxon>Streptophyta</taxon>
        <taxon>Embryophyta</taxon>
        <taxon>Tracheophyta</taxon>
        <taxon>Spermatophyta</taxon>
        <taxon>Magnoliopsida</taxon>
        <taxon>eudicotyledons</taxon>
        <taxon>Gunneridae</taxon>
        <taxon>Pentapetalae</taxon>
        <taxon>rosids</taxon>
        <taxon>fabids</taxon>
        <taxon>Fabales</taxon>
        <taxon>Fabaceae</taxon>
        <taxon>Papilionoideae</taxon>
        <taxon>50 kb inversion clade</taxon>
        <taxon>NPAAA clade</taxon>
        <taxon>indigoferoid/millettioid clade</taxon>
        <taxon>Phaseoleae</taxon>
        <taxon>Cajanus</taxon>
    </lineage>
</organism>
<dbReference type="PANTHER" id="PTHR33710">
    <property type="entry name" value="BNAC02G09200D PROTEIN"/>
    <property type="match status" value="1"/>
</dbReference>
<dbReference type="AlphaFoldDB" id="A0A151SMW8"/>
<gene>
    <name evidence="1" type="ORF">KK1_002404</name>
</gene>
<dbReference type="Proteomes" id="UP000075243">
    <property type="component" value="Chromosome 11"/>
</dbReference>